<accession>X0YDP8</accession>
<evidence type="ECO:0000256" key="1">
    <source>
        <dbReference type="SAM" id="MobiDB-lite"/>
    </source>
</evidence>
<feature type="non-terminal residue" evidence="2">
    <location>
        <position position="1"/>
    </location>
</feature>
<protein>
    <submittedName>
        <fullName evidence="2">Uncharacterized protein</fullName>
    </submittedName>
</protein>
<dbReference type="EMBL" id="BARS01046969">
    <property type="protein sequence ID" value="GAG34941.1"/>
    <property type="molecule type" value="Genomic_DNA"/>
</dbReference>
<sequence length="30" mass="3126">FTIAPDNGTGGTPDTDFSITRNISLTANQT</sequence>
<organism evidence="2">
    <name type="scientific">marine sediment metagenome</name>
    <dbReference type="NCBI Taxonomy" id="412755"/>
    <lineage>
        <taxon>unclassified sequences</taxon>
        <taxon>metagenomes</taxon>
        <taxon>ecological metagenomes</taxon>
    </lineage>
</organism>
<name>X0YDP8_9ZZZZ</name>
<dbReference type="AlphaFoldDB" id="X0YDP8"/>
<proteinExistence type="predicted"/>
<reference evidence="2" key="1">
    <citation type="journal article" date="2014" name="Front. Microbiol.">
        <title>High frequency of phylogenetically diverse reductive dehalogenase-homologous genes in deep subseafloor sedimentary metagenomes.</title>
        <authorList>
            <person name="Kawai M."/>
            <person name="Futagami T."/>
            <person name="Toyoda A."/>
            <person name="Takaki Y."/>
            <person name="Nishi S."/>
            <person name="Hori S."/>
            <person name="Arai W."/>
            <person name="Tsubouchi T."/>
            <person name="Morono Y."/>
            <person name="Uchiyama I."/>
            <person name="Ito T."/>
            <person name="Fujiyama A."/>
            <person name="Inagaki F."/>
            <person name="Takami H."/>
        </authorList>
    </citation>
    <scope>NUCLEOTIDE SEQUENCE</scope>
    <source>
        <strain evidence="2">Expedition CK06-06</strain>
    </source>
</reference>
<evidence type="ECO:0000313" key="2">
    <source>
        <dbReference type="EMBL" id="GAG34941.1"/>
    </source>
</evidence>
<comment type="caution">
    <text evidence="2">The sequence shown here is derived from an EMBL/GenBank/DDBJ whole genome shotgun (WGS) entry which is preliminary data.</text>
</comment>
<feature type="compositionally biased region" description="Polar residues" evidence="1">
    <location>
        <begin position="15"/>
        <end position="30"/>
    </location>
</feature>
<feature type="region of interest" description="Disordered" evidence="1">
    <location>
        <begin position="1"/>
        <end position="30"/>
    </location>
</feature>
<gene>
    <name evidence="2" type="ORF">S01H1_70616</name>
</gene>